<keyword evidence="2" id="KW-1185">Reference proteome</keyword>
<accession>A0AAV0WGB4</accession>
<dbReference type="EMBL" id="CARXXK010000002">
    <property type="protein sequence ID" value="CAI6354847.1"/>
    <property type="molecule type" value="Genomic_DNA"/>
</dbReference>
<reference evidence="1 2" key="1">
    <citation type="submission" date="2023-01" db="EMBL/GenBank/DDBJ databases">
        <authorList>
            <person name="Whitehead M."/>
        </authorList>
    </citation>
    <scope>NUCLEOTIDE SEQUENCE [LARGE SCALE GENOMIC DNA]</scope>
</reference>
<sequence>MSKLDKRGKHEPKNKKSEDTLKAIHAFIQKLPAVKSHYCRASSNRKYLPTEIENVSRLYKMYTSYCTSNKYEIVSKTMFRKIFYSKYNIGFHSPKKDKCRFCSKYENIMSERELTEEEQKLKTIHEEEKYAVKEMFLFDQQLSKAKGNFICVSFDLQKVLNTPQGQNMNLYYSRKYSMFNLTVYESGPQNAITYLWGETNGG</sequence>
<comment type="caution">
    <text evidence="1">The sequence shown here is derived from an EMBL/GenBank/DDBJ whole genome shotgun (WGS) entry which is preliminary data.</text>
</comment>
<evidence type="ECO:0000313" key="2">
    <source>
        <dbReference type="Proteomes" id="UP001160148"/>
    </source>
</evidence>
<dbReference type="Proteomes" id="UP001160148">
    <property type="component" value="Unassembled WGS sequence"/>
</dbReference>
<protein>
    <submittedName>
        <fullName evidence="1">Uncharacterized protein</fullName>
    </submittedName>
</protein>
<organism evidence="1 2">
    <name type="scientific">Macrosiphum euphorbiae</name>
    <name type="common">potato aphid</name>
    <dbReference type="NCBI Taxonomy" id="13131"/>
    <lineage>
        <taxon>Eukaryota</taxon>
        <taxon>Metazoa</taxon>
        <taxon>Ecdysozoa</taxon>
        <taxon>Arthropoda</taxon>
        <taxon>Hexapoda</taxon>
        <taxon>Insecta</taxon>
        <taxon>Pterygota</taxon>
        <taxon>Neoptera</taxon>
        <taxon>Paraneoptera</taxon>
        <taxon>Hemiptera</taxon>
        <taxon>Sternorrhyncha</taxon>
        <taxon>Aphidomorpha</taxon>
        <taxon>Aphidoidea</taxon>
        <taxon>Aphididae</taxon>
        <taxon>Macrosiphini</taxon>
        <taxon>Macrosiphum</taxon>
    </lineage>
</organism>
<dbReference type="AlphaFoldDB" id="A0AAV0WGB4"/>
<gene>
    <name evidence="1" type="ORF">MEUPH1_LOCUS10782</name>
</gene>
<evidence type="ECO:0000313" key="1">
    <source>
        <dbReference type="EMBL" id="CAI6354847.1"/>
    </source>
</evidence>
<dbReference type="PANTHER" id="PTHR10773">
    <property type="entry name" value="DNA-DIRECTED RNA POLYMERASES I, II, AND III SUBUNIT RPABC2"/>
    <property type="match status" value="1"/>
</dbReference>
<dbReference type="PANTHER" id="PTHR10773:SF19">
    <property type="match status" value="1"/>
</dbReference>
<name>A0AAV0WGB4_9HEMI</name>
<proteinExistence type="predicted"/>